<feature type="transmembrane region" description="Helical" evidence="7">
    <location>
        <begin position="501"/>
        <end position="522"/>
    </location>
</feature>
<feature type="domain" description="Cadherin" evidence="8">
    <location>
        <begin position="274"/>
        <end position="382"/>
    </location>
</feature>
<dbReference type="PANTHER" id="PTHR24027">
    <property type="entry name" value="CADHERIN-23"/>
    <property type="match status" value="1"/>
</dbReference>
<organism evidence="9 10">
    <name type="scientific">Gambusia affinis</name>
    <name type="common">Western mosquitofish</name>
    <name type="synonym">Heterandria affinis</name>
    <dbReference type="NCBI Taxonomy" id="33528"/>
    <lineage>
        <taxon>Eukaryota</taxon>
        <taxon>Metazoa</taxon>
        <taxon>Chordata</taxon>
        <taxon>Craniata</taxon>
        <taxon>Vertebrata</taxon>
        <taxon>Euteleostomi</taxon>
        <taxon>Actinopterygii</taxon>
        <taxon>Neopterygii</taxon>
        <taxon>Teleostei</taxon>
        <taxon>Neoteleostei</taxon>
        <taxon>Acanthomorphata</taxon>
        <taxon>Ovalentaria</taxon>
        <taxon>Atherinomorphae</taxon>
        <taxon>Cyprinodontiformes</taxon>
        <taxon>Poeciliidae</taxon>
        <taxon>Poeciliinae</taxon>
        <taxon>Gambusia</taxon>
    </lineage>
</organism>
<evidence type="ECO:0000259" key="8">
    <source>
        <dbReference type="PROSITE" id="PS50268"/>
    </source>
</evidence>
<dbReference type="GO" id="GO:0016342">
    <property type="term" value="C:catenin complex"/>
    <property type="evidence" value="ECO:0007669"/>
    <property type="project" value="TreeGrafter"/>
</dbReference>
<feature type="region of interest" description="Disordered" evidence="6">
    <location>
        <begin position="643"/>
        <end position="677"/>
    </location>
</feature>
<evidence type="ECO:0000256" key="7">
    <source>
        <dbReference type="SAM" id="Phobius"/>
    </source>
</evidence>
<dbReference type="InterPro" id="IPR015919">
    <property type="entry name" value="Cadherin-like_sf"/>
</dbReference>
<evidence type="ECO:0000256" key="6">
    <source>
        <dbReference type="SAM" id="MobiDB-lite"/>
    </source>
</evidence>
<dbReference type="GO" id="GO:0016477">
    <property type="term" value="P:cell migration"/>
    <property type="evidence" value="ECO:0007669"/>
    <property type="project" value="TreeGrafter"/>
</dbReference>
<keyword evidence="7" id="KW-0812">Transmembrane</keyword>
<evidence type="ECO:0000256" key="2">
    <source>
        <dbReference type="ARBA" id="ARBA00022737"/>
    </source>
</evidence>
<dbReference type="AlphaFoldDB" id="A0A315VK07"/>
<dbReference type="CDD" id="cd11304">
    <property type="entry name" value="Cadherin_repeat"/>
    <property type="match status" value="3"/>
</dbReference>
<dbReference type="STRING" id="33528.ENSGAFP00000026159"/>
<dbReference type="EMBL" id="NHOQ01001647">
    <property type="protein sequence ID" value="PWA23280.1"/>
    <property type="molecule type" value="Genomic_DNA"/>
</dbReference>
<evidence type="ECO:0000256" key="5">
    <source>
        <dbReference type="PROSITE-ProRule" id="PRU00043"/>
    </source>
</evidence>
<keyword evidence="7" id="KW-1133">Transmembrane helix</keyword>
<reference evidence="9 10" key="1">
    <citation type="journal article" date="2018" name="G3 (Bethesda)">
        <title>A High-Quality Reference Genome for the Invasive Mosquitofish Gambusia affinis Using a Chicago Library.</title>
        <authorList>
            <person name="Hoffberg S.L."/>
            <person name="Troendle N.J."/>
            <person name="Glenn T.C."/>
            <person name="Mahmud O."/>
            <person name="Louha S."/>
            <person name="Chalopin D."/>
            <person name="Bennetzen J.L."/>
            <person name="Mauricio R."/>
        </authorList>
    </citation>
    <scope>NUCLEOTIDE SEQUENCE [LARGE SCALE GENOMIC DNA]</scope>
    <source>
        <strain evidence="9">NE01/NJP1002.9</strain>
        <tissue evidence="9">Muscle</tissue>
    </source>
</reference>
<feature type="domain" description="Cadherin" evidence="8">
    <location>
        <begin position="52"/>
        <end position="154"/>
    </location>
</feature>
<dbReference type="InterPro" id="IPR039808">
    <property type="entry name" value="Cadherin"/>
</dbReference>
<dbReference type="GO" id="GO:0008013">
    <property type="term" value="F:beta-catenin binding"/>
    <property type="evidence" value="ECO:0007669"/>
    <property type="project" value="TreeGrafter"/>
</dbReference>
<dbReference type="GO" id="GO:0045296">
    <property type="term" value="F:cadherin binding"/>
    <property type="evidence" value="ECO:0007669"/>
    <property type="project" value="TreeGrafter"/>
</dbReference>
<dbReference type="SMART" id="SM00112">
    <property type="entry name" value="CA"/>
    <property type="match status" value="2"/>
</dbReference>
<comment type="subcellular location">
    <subcellularLocation>
        <location evidence="1">Membrane</location>
    </subcellularLocation>
</comment>
<dbReference type="SUPFAM" id="SSF49313">
    <property type="entry name" value="Cadherin-like"/>
    <property type="match status" value="2"/>
</dbReference>
<dbReference type="Pfam" id="PF00028">
    <property type="entry name" value="Cadherin"/>
    <property type="match status" value="2"/>
</dbReference>
<keyword evidence="4 7" id="KW-0472">Membrane</keyword>
<sequence>MYPQAPNSRNPATMNKGRIPPGKNIYYFNSYWCSFSTSTADSVWSSASLCTVGSNIFASVRENSPAGQFISHISIRSDPGANTVRLCLTGPNANWFYLEGRTIRLNSSASRVLDREVLGPFLIAELTCYEDDIKQSHYRILVEILNENDNKPKFLEETIQPFSISEVVAVNSVVFTVKAVDSDGDMISYIIDQSSEDAWFFRIDLPNSGKVVLSKPLDYESRTRLQIIMWAQETNTEEKFNISTILTIDIEDVDDQYPHFLPCTPVSPRVPICMNPTYTANITRKQQDSVLEFSPGPIRARDGDRGINAPLMYTILSGDNHGKFVMDNRTGEIRLARAVDEHQPGANFTLTVMVCQVEDRLKYSVATVVVRVLSENSFPPVFNTTTFKGFIIQSSSPASIVSTYGNQVLQVQVSDQDFSDGVNPNIRFFLHPTSRLYQVTQEGVLIARTDQLRAFDRHILQAKSGEEASASVDIEVLQRGQAVPHGAFTEQQLFGDVDSRLAGGIAALILLTFLSAFLFLLLRFVRRRRPQEADVLPATTTLKHHKTDSLRFLSNLQVSSRSPGFMDEALHRQASLRSGSFHGRQGLYIRRQSLPPPTSSSSAADSRTRPQSPSSEVSLSDPAGRCRFQTDLFVMVEKPAGVASGWERSPDVTAGLQLHAEMPQSDKDVNTDQSRDT</sequence>
<dbReference type="GO" id="GO:0007156">
    <property type="term" value="P:homophilic cell adhesion via plasma membrane adhesion molecules"/>
    <property type="evidence" value="ECO:0007669"/>
    <property type="project" value="InterPro"/>
</dbReference>
<name>A0A315VK07_GAMAF</name>
<evidence type="ECO:0000313" key="10">
    <source>
        <dbReference type="Proteomes" id="UP000250572"/>
    </source>
</evidence>
<dbReference type="PROSITE" id="PS50268">
    <property type="entry name" value="CADHERIN_2"/>
    <property type="match status" value="3"/>
</dbReference>
<protein>
    <recommendedName>
        <fullName evidence="8">Cadherin domain-containing protein</fullName>
    </recommendedName>
</protein>
<keyword evidence="3 5" id="KW-0106">Calcium</keyword>
<dbReference type="Proteomes" id="UP000250572">
    <property type="component" value="Unassembled WGS sequence"/>
</dbReference>
<evidence type="ECO:0000313" key="9">
    <source>
        <dbReference type="EMBL" id="PWA23280.1"/>
    </source>
</evidence>
<feature type="domain" description="Cadherin" evidence="8">
    <location>
        <begin position="156"/>
        <end position="260"/>
    </location>
</feature>
<proteinExistence type="predicted"/>
<keyword evidence="10" id="KW-1185">Reference proteome</keyword>
<feature type="compositionally biased region" description="Basic and acidic residues" evidence="6">
    <location>
        <begin position="664"/>
        <end position="677"/>
    </location>
</feature>
<feature type="region of interest" description="Disordered" evidence="6">
    <location>
        <begin position="590"/>
        <end position="622"/>
    </location>
</feature>
<dbReference type="GO" id="GO:0005509">
    <property type="term" value="F:calcium ion binding"/>
    <property type="evidence" value="ECO:0007669"/>
    <property type="project" value="UniProtKB-UniRule"/>
</dbReference>
<comment type="caution">
    <text evidence="9">The sequence shown here is derived from an EMBL/GenBank/DDBJ whole genome shotgun (WGS) entry which is preliminary data.</text>
</comment>
<dbReference type="PANTHER" id="PTHR24027:SF431">
    <property type="entry name" value="CADHERIN-RELATED FAMILY MEMBER 5-LIKE ISOFORM X1"/>
    <property type="match status" value="1"/>
</dbReference>
<dbReference type="Gene3D" id="2.60.40.60">
    <property type="entry name" value="Cadherins"/>
    <property type="match status" value="3"/>
</dbReference>
<evidence type="ECO:0000256" key="3">
    <source>
        <dbReference type="ARBA" id="ARBA00022837"/>
    </source>
</evidence>
<evidence type="ECO:0000256" key="1">
    <source>
        <dbReference type="ARBA" id="ARBA00004370"/>
    </source>
</evidence>
<keyword evidence="2" id="KW-0677">Repeat</keyword>
<evidence type="ECO:0000256" key="4">
    <source>
        <dbReference type="ARBA" id="ARBA00023136"/>
    </source>
</evidence>
<gene>
    <name evidence="9" type="ORF">CCH79_00020303</name>
</gene>
<dbReference type="InterPro" id="IPR002126">
    <property type="entry name" value="Cadherin-like_dom"/>
</dbReference>
<accession>A0A315VK07</accession>